<dbReference type="KEGG" id="sva:SVA_2198"/>
<dbReference type="PIRSF" id="PIRSF005644">
    <property type="entry name" value="Hdrgns_mtr_HypE"/>
    <property type="match status" value="1"/>
</dbReference>
<dbReference type="GO" id="GO:0051604">
    <property type="term" value="P:protein maturation"/>
    <property type="evidence" value="ECO:0007669"/>
    <property type="project" value="TreeGrafter"/>
</dbReference>
<sequence length="341" mass="36383">MQDHADDFDSTHVTLAHGNGGRFMRELIERVFARHLANPLLDVQADAVPLPAIDGEMVFTTDGFTVQPLEFPGGDIGSLAIHGTVNDLSVAGARPLYLALNAFIEEGLEIAQLERIAASLARAAREAGVQVVAGDTKVVRRGEGGGLYLATTGVGVRARGLRLGMDAIRAGDAVLVSGPIGDHGIAVMFAREQFGLRGDLQSDAASVYPLTSALLDGPGVRFMRDPTRGGLAMIANEICRATGLTVRLREPAIPVRNPVRSVCDMLGYDPMYLACEGRVVAVVDPERVESALAAWRRLPSGRDSVLIGRIEAGKPHVVLETELGGERLIEELEDDPLPRIC</sequence>
<dbReference type="InterPro" id="IPR010918">
    <property type="entry name" value="PurM-like_C_dom"/>
</dbReference>
<keyword evidence="5" id="KW-1185">Reference proteome</keyword>
<evidence type="ECO:0000259" key="3">
    <source>
        <dbReference type="Pfam" id="PF02769"/>
    </source>
</evidence>
<comment type="similarity">
    <text evidence="1">Belongs to the HypE family.</text>
</comment>
<dbReference type="Proteomes" id="UP000218899">
    <property type="component" value="Chromosome"/>
</dbReference>
<dbReference type="SUPFAM" id="SSF56042">
    <property type="entry name" value="PurM C-terminal domain-like"/>
    <property type="match status" value="1"/>
</dbReference>
<dbReference type="Gene3D" id="3.30.1330.10">
    <property type="entry name" value="PurM-like, N-terminal domain"/>
    <property type="match status" value="1"/>
</dbReference>
<dbReference type="EMBL" id="AP014936">
    <property type="protein sequence ID" value="BAU48748.1"/>
    <property type="molecule type" value="Genomic_DNA"/>
</dbReference>
<dbReference type="PANTHER" id="PTHR30303:SF0">
    <property type="entry name" value="CARBAMOYL DEHYDRATASE HYPE"/>
    <property type="match status" value="1"/>
</dbReference>
<feature type="domain" description="PurM-like N-terminal" evidence="2">
    <location>
        <begin position="54"/>
        <end position="156"/>
    </location>
</feature>
<evidence type="ECO:0000259" key="2">
    <source>
        <dbReference type="Pfam" id="PF00586"/>
    </source>
</evidence>
<evidence type="ECO:0000313" key="5">
    <source>
        <dbReference type="Proteomes" id="UP000218899"/>
    </source>
</evidence>
<dbReference type="NCBIfam" id="TIGR02124">
    <property type="entry name" value="hypE"/>
    <property type="match status" value="1"/>
</dbReference>
<evidence type="ECO:0000256" key="1">
    <source>
        <dbReference type="ARBA" id="ARBA00006243"/>
    </source>
</evidence>
<name>A0A1B4V5F9_9GAMM</name>
<dbReference type="InterPro" id="IPR036921">
    <property type="entry name" value="PurM-like_N_sf"/>
</dbReference>
<dbReference type="CDD" id="cd02197">
    <property type="entry name" value="HypE"/>
    <property type="match status" value="1"/>
</dbReference>
<organism evidence="4 5">
    <name type="scientific">Sulfurifustis variabilis</name>
    <dbReference type="NCBI Taxonomy" id="1675686"/>
    <lineage>
        <taxon>Bacteria</taxon>
        <taxon>Pseudomonadati</taxon>
        <taxon>Pseudomonadota</taxon>
        <taxon>Gammaproteobacteria</taxon>
        <taxon>Acidiferrobacterales</taxon>
        <taxon>Acidiferrobacteraceae</taxon>
        <taxon>Sulfurifustis</taxon>
    </lineage>
</organism>
<dbReference type="Gene3D" id="3.90.650.10">
    <property type="entry name" value="PurM-like C-terminal domain"/>
    <property type="match status" value="1"/>
</dbReference>
<dbReference type="Pfam" id="PF02769">
    <property type="entry name" value="AIRS_C"/>
    <property type="match status" value="1"/>
</dbReference>
<dbReference type="RefSeq" id="WP_197703165.1">
    <property type="nucleotide sequence ID" value="NZ_AP014936.1"/>
</dbReference>
<gene>
    <name evidence="4" type="ORF">SVA_2198</name>
</gene>
<protein>
    <submittedName>
        <fullName evidence="4">Hydrogenase expression protein HypE</fullName>
    </submittedName>
</protein>
<dbReference type="Pfam" id="PF00586">
    <property type="entry name" value="AIRS"/>
    <property type="match status" value="1"/>
</dbReference>
<proteinExistence type="inferred from homology"/>
<dbReference type="SUPFAM" id="SSF55326">
    <property type="entry name" value="PurM N-terminal domain-like"/>
    <property type="match status" value="1"/>
</dbReference>
<dbReference type="InterPro" id="IPR036676">
    <property type="entry name" value="PurM-like_C_sf"/>
</dbReference>
<dbReference type="AlphaFoldDB" id="A0A1B4V5F9"/>
<dbReference type="InterPro" id="IPR016188">
    <property type="entry name" value="PurM-like_N"/>
</dbReference>
<feature type="domain" description="PurM-like C-terminal" evidence="3">
    <location>
        <begin position="169"/>
        <end position="315"/>
    </location>
</feature>
<accession>A0A1B4V5F9</accession>
<dbReference type="PANTHER" id="PTHR30303">
    <property type="entry name" value="HYDROGENASE ISOENZYMES FORMATION PROTEIN HYPE"/>
    <property type="match status" value="1"/>
</dbReference>
<dbReference type="InterPro" id="IPR011854">
    <property type="entry name" value="HypE"/>
</dbReference>
<reference evidence="4 5" key="1">
    <citation type="submission" date="2015-08" db="EMBL/GenBank/DDBJ databases">
        <title>Complete genome sequence of Sulfurifustis variabilis.</title>
        <authorList>
            <person name="Miura A."/>
            <person name="Kojima H."/>
            <person name="Fukui M."/>
        </authorList>
    </citation>
    <scope>NUCLEOTIDE SEQUENCE [LARGE SCALE GENOMIC DNA]</scope>
    <source>
        <strain evidence="5">skN76</strain>
    </source>
</reference>
<evidence type="ECO:0000313" key="4">
    <source>
        <dbReference type="EMBL" id="BAU48748.1"/>
    </source>
</evidence>